<reference evidence="1 2" key="1">
    <citation type="submission" date="2019-01" db="EMBL/GenBank/DDBJ databases">
        <title>Sequencing of cultivated peanut Arachis hypogaea provides insights into genome evolution and oil improvement.</title>
        <authorList>
            <person name="Chen X."/>
        </authorList>
    </citation>
    <scope>NUCLEOTIDE SEQUENCE [LARGE SCALE GENOMIC DNA]</scope>
    <source>
        <strain evidence="2">cv. Fuhuasheng</strain>
        <tissue evidence="1">Leaves</tissue>
    </source>
</reference>
<evidence type="ECO:0000313" key="1">
    <source>
        <dbReference type="EMBL" id="RYR73824.1"/>
    </source>
</evidence>
<dbReference type="Proteomes" id="UP000289738">
    <property type="component" value="Chromosome A02"/>
</dbReference>
<dbReference type="PANTHER" id="PTHR11472:SF47">
    <property type="entry name" value="FANCONI ANEMIA GROUP J PROTEIN"/>
    <property type="match status" value="1"/>
</dbReference>
<dbReference type="EMBL" id="SDMP01000002">
    <property type="protein sequence ID" value="RYR73824.1"/>
    <property type="molecule type" value="Genomic_DNA"/>
</dbReference>
<dbReference type="GO" id="GO:0006289">
    <property type="term" value="P:nucleotide-excision repair"/>
    <property type="evidence" value="ECO:0007669"/>
    <property type="project" value="TreeGrafter"/>
</dbReference>
<dbReference type="PANTHER" id="PTHR11472">
    <property type="entry name" value="DNA REPAIR DEAD HELICASE RAD3/XP-D SUBFAMILY MEMBER"/>
    <property type="match status" value="1"/>
</dbReference>
<dbReference type="InterPro" id="IPR045028">
    <property type="entry name" value="DinG/Rad3-like"/>
</dbReference>
<dbReference type="InterPro" id="IPR027417">
    <property type="entry name" value="P-loop_NTPase"/>
</dbReference>
<sequence length="112" mass="12923">MNKRRKGCCFTLSPWVDVAKVRREEEREWKRKQESSYWRSGENVTIVFLLSVEVEFILLWPTVISTGPGNYPLNASYKAADGYAFQDAVGRSLEEIFNIFPGGCLVFFPSYK</sequence>
<evidence type="ECO:0000313" key="2">
    <source>
        <dbReference type="Proteomes" id="UP000289738"/>
    </source>
</evidence>
<gene>
    <name evidence="1" type="ORF">Ahy_A02g008339</name>
</gene>
<name>A0A445EE70_ARAHY</name>
<dbReference type="GO" id="GO:0003678">
    <property type="term" value="F:DNA helicase activity"/>
    <property type="evidence" value="ECO:0007669"/>
    <property type="project" value="TreeGrafter"/>
</dbReference>
<organism evidence="1 2">
    <name type="scientific">Arachis hypogaea</name>
    <name type="common">Peanut</name>
    <dbReference type="NCBI Taxonomy" id="3818"/>
    <lineage>
        <taxon>Eukaryota</taxon>
        <taxon>Viridiplantae</taxon>
        <taxon>Streptophyta</taxon>
        <taxon>Embryophyta</taxon>
        <taxon>Tracheophyta</taxon>
        <taxon>Spermatophyta</taxon>
        <taxon>Magnoliopsida</taxon>
        <taxon>eudicotyledons</taxon>
        <taxon>Gunneridae</taxon>
        <taxon>Pentapetalae</taxon>
        <taxon>rosids</taxon>
        <taxon>fabids</taxon>
        <taxon>Fabales</taxon>
        <taxon>Fabaceae</taxon>
        <taxon>Papilionoideae</taxon>
        <taxon>50 kb inversion clade</taxon>
        <taxon>dalbergioids sensu lato</taxon>
        <taxon>Dalbergieae</taxon>
        <taxon>Pterocarpus clade</taxon>
        <taxon>Arachis</taxon>
    </lineage>
</organism>
<protein>
    <submittedName>
        <fullName evidence="1">Uncharacterized protein</fullName>
    </submittedName>
</protein>
<accession>A0A445EE70</accession>
<dbReference type="STRING" id="3818.A0A445EE70"/>
<dbReference type="Gene3D" id="3.40.50.300">
    <property type="entry name" value="P-loop containing nucleotide triphosphate hydrolases"/>
    <property type="match status" value="1"/>
</dbReference>
<comment type="caution">
    <text evidence="1">The sequence shown here is derived from an EMBL/GenBank/DDBJ whole genome shotgun (WGS) entry which is preliminary data.</text>
</comment>
<dbReference type="GO" id="GO:0005634">
    <property type="term" value="C:nucleus"/>
    <property type="evidence" value="ECO:0007669"/>
    <property type="project" value="TreeGrafter"/>
</dbReference>
<dbReference type="GO" id="GO:1990918">
    <property type="term" value="P:double-strand break repair involved in meiotic recombination"/>
    <property type="evidence" value="ECO:0007669"/>
    <property type="project" value="TreeGrafter"/>
</dbReference>
<dbReference type="AlphaFoldDB" id="A0A445EE70"/>
<proteinExistence type="predicted"/>
<keyword evidence="2" id="KW-1185">Reference proteome</keyword>